<feature type="compositionally biased region" description="Basic and acidic residues" evidence="1">
    <location>
        <begin position="186"/>
        <end position="197"/>
    </location>
</feature>
<feature type="compositionally biased region" description="Low complexity" evidence="1">
    <location>
        <begin position="161"/>
        <end position="185"/>
    </location>
</feature>
<reference evidence="2 3" key="1">
    <citation type="submission" date="2019-01" db="EMBL/GenBank/DDBJ databases">
        <title>A draft genome assembly of the solar-powered sea slug Elysia chlorotica.</title>
        <authorList>
            <person name="Cai H."/>
            <person name="Li Q."/>
            <person name="Fang X."/>
            <person name="Li J."/>
            <person name="Curtis N.E."/>
            <person name="Altenburger A."/>
            <person name="Shibata T."/>
            <person name="Feng M."/>
            <person name="Maeda T."/>
            <person name="Schwartz J.A."/>
            <person name="Shigenobu S."/>
            <person name="Lundholm N."/>
            <person name="Nishiyama T."/>
            <person name="Yang H."/>
            <person name="Hasebe M."/>
            <person name="Li S."/>
            <person name="Pierce S.K."/>
            <person name="Wang J."/>
        </authorList>
    </citation>
    <scope>NUCLEOTIDE SEQUENCE [LARGE SCALE GENOMIC DNA]</scope>
    <source>
        <strain evidence="2">EC2010</strain>
        <tissue evidence="2">Whole organism of an adult</tissue>
    </source>
</reference>
<feature type="region of interest" description="Disordered" evidence="1">
    <location>
        <begin position="132"/>
        <end position="205"/>
    </location>
</feature>
<dbReference type="Proteomes" id="UP000271974">
    <property type="component" value="Unassembled WGS sequence"/>
</dbReference>
<gene>
    <name evidence="2" type="ORF">EGW08_010420</name>
</gene>
<dbReference type="OrthoDB" id="5860513at2759"/>
<dbReference type="AlphaFoldDB" id="A0A3S1A3J1"/>
<evidence type="ECO:0000313" key="2">
    <source>
        <dbReference type="EMBL" id="RUS81828.1"/>
    </source>
</evidence>
<accession>A0A3S1A3J1</accession>
<evidence type="ECO:0000313" key="3">
    <source>
        <dbReference type="Proteomes" id="UP000271974"/>
    </source>
</evidence>
<sequence length="205" mass="21973">MMASSHPKELSETLYCLCSKVTGLDRDAVLPLYSYARKILGSRDIGGCRKIADEYHIMEHLKKALVHGGREKDAAHLSELHRKLQSQVLLKNRASVLSLLSQLSNVDSKSGKGKLSSTAFFKESLPQHRVSTPYTGREREAHLAGGGAREGVSSVGRGEHASASALSISSVSSAHTGGSSGFSSIRGREIGSGDHHRTVPQAFLP</sequence>
<feature type="non-terminal residue" evidence="2">
    <location>
        <position position="205"/>
    </location>
</feature>
<comment type="caution">
    <text evidence="2">The sequence shown here is derived from an EMBL/GenBank/DDBJ whole genome shotgun (WGS) entry which is preliminary data.</text>
</comment>
<keyword evidence="3" id="KW-1185">Reference proteome</keyword>
<organism evidence="2 3">
    <name type="scientific">Elysia chlorotica</name>
    <name type="common">Eastern emerald elysia</name>
    <name type="synonym">Sea slug</name>
    <dbReference type="NCBI Taxonomy" id="188477"/>
    <lineage>
        <taxon>Eukaryota</taxon>
        <taxon>Metazoa</taxon>
        <taxon>Spiralia</taxon>
        <taxon>Lophotrochozoa</taxon>
        <taxon>Mollusca</taxon>
        <taxon>Gastropoda</taxon>
        <taxon>Heterobranchia</taxon>
        <taxon>Euthyneura</taxon>
        <taxon>Panpulmonata</taxon>
        <taxon>Sacoglossa</taxon>
        <taxon>Placobranchoidea</taxon>
        <taxon>Plakobranchidae</taxon>
        <taxon>Elysia</taxon>
    </lineage>
</organism>
<dbReference type="STRING" id="188477.A0A3S1A3J1"/>
<evidence type="ECO:0000256" key="1">
    <source>
        <dbReference type="SAM" id="MobiDB-lite"/>
    </source>
</evidence>
<protein>
    <submittedName>
        <fullName evidence="2">Uncharacterized protein</fullName>
    </submittedName>
</protein>
<proteinExistence type="predicted"/>
<dbReference type="EMBL" id="RQTK01000319">
    <property type="protein sequence ID" value="RUS81828.1"/>
    <property type="molecule type" value="Genomic_DNA"/>
</dbReference>
<name>A0A3S1A3J1_ELYCH</name>